<dbReference type="GO" id="GO:0006935">
    <property type="term" value="P:chemotaxis"/>
    <property type="evidence" value="ECO:0007669"/>
    <property type="project" value="InterPro"/>
</dbReference>
<dbReference type="Pfam" id="PF01584">
    <property type="entry name" value="CheW"/>
    <property type="match status" value="1"/>
</dbReference>
<dbReference type="eggNOG" id="COG0835">
    <property type="taxonomic scope" value="Bacteria"/>
</dbReference>
<dbReference type="OrthoDB" id="425983at2"/>
<dbReference type="InterPro" id="IPR036061">
    <property type="entry name" value="CheW-like_dom_sf"/>
</dbReference>
<proteinExistence type="predicted"/>
<organism evidence="2">
    <name type="scientific">Cyanothece sp. (strain PCC 7425 / ATCC 29141)</name>
    <dbReference type="NCBI Taxonomy" id="395961"/>
    <lineage>
        <taxon>Bacteria</taxon>
        <taxon>Bacillati</taxon>
        <taxon>Cyanobacteriota</taxon>
        <taxon>Cyanophyceae</taxon>
        <taxon>Gomontiellales</taxon>
        <taxon>Cyanothecaceae</taxon>
        <taxon>Cyanothece</taxon>
    </lineage>
</organism>
<dbReference type="PANTHER" id="PTHR22617:SF23">
    <property type="entry name" value="CHEMOTAXIS PROTEIN CHEW"/>
    <property type="match status" value="1"/>
</dbReference>
<name>B8HNR6_CYAP4</name>
<feature type="domain" description="CheW-like" evidence="1">
    <location>
        <begin position="34"/>
        <end position="184"/>
    </location>
</feature>
<dbReference type="Gene3D" id="2.40.50.180">
    <property type="entry name" value="CheA-289, Domain 4"/>
    <property type="match status" value="1"/>
</dbReference>
<dbReference type="SMART" id="SM00260">
    <property type="entry name" value="CheW"/>
    <property type="match status" value="1"/>
</dbReference>
<dbReference type="HOGENOM" id="CLU_048995_5_1_3"/>
<gene>
    <name evidence="2" type="ordered locus">Cyan7425_1424</name>
</gene>
<dbReference type="GO" id="GO:0005829">
    <property type="term" value="C:cytosol"/>
    <property type="evidence" value="ECO:0007669"/>
    <property type="project" value="TreeGrafter"/>
</dbReference>
<dbReference type="PROSITE" id="PS50851">
    <property type="entry name" value="CHEW"/>
    <property type="match status" value="1"/>
</dbReference>
<dbReference type="SUPFAM" id="SSF50341">
    <property type="entry name" value="CheW-like"/>
    <property type="match status" value="1"/>
</dbReference>
<evidence type="ECO:0000259" key="1">
    <source>
        <dbReference type="PROSITE" id="PS50851"/>
    </source>
</evidence>
<evidence type="ECO:0000313" key="2">
    <source>
        <dbReference type="EMBL" id="ACL43797.1"/>
    </source>
</evidence>
<sequence length="191" mass="20977">MAEPFALEFPGLLDAAILDPASFVSGQDQPQAGEQQFLKFPLTTDTTALIAVEQLTEILTLNPTQILPIPEMPDWVMGVYNWRGEILWVLDLARLLQVSTLQNQISGATSFKVMVARNQTQTYLGLALKDVDEMCWCHPDRISSPPDAVITPGLAPYLQGYTLDKAGEMLMVLNGAAIFDRLPTVSLSNVD</sequence>
<dbReference type="EMBL" id="CP001344">
    <property type="protein sequence ID" value="ACL43797.1"/>
    <property type="molecule type" value="Genomic_DNA"/>
</dbReference>
<dbReference type="PANTHER" id="PTHR22617">
    <property type="entry name" value="CHEMOTAXIS SENSOR HISTIDINE KINASE-RELATED"/>
    <property type="match status" value="1"/>
</dbReference>
<protein>
    <submittedName>
        <fullName evidence="2">CheW protein</fullName>
    </submittedName>
</protein>
<dbReference type="InterPro" id="IPR002545">
    <property type="entry name" value="CheW-lke_dom"/>
</dbReference>
<dbReference type="KEGG" id="cyn:Cyan7425_1424"/>
<dbReference type="AlphaFoldDB" id="B8HNR6"/>
<dbReference type="InterPro" id="IPR039315">
    <property type="entry name" value="CheW"/>
</dbReference>
<reference evidence="2" key="1">
    <citation type="submission" date="2009-01" db="EMBL/GenBank/DDBJ databases">
        <title>Complete sequence of chromosome Cyanothece sp. PCC 7425.</title>
        <authorList>
            <consortium name="US DOE Joint Genome Institute"/>
            <person name="Lucas S."/>
            <person name="Copeland A."/>
            <person name="Lapidus A."/>
            <person name="Glavina del Rio T."/>
            <person name="Dalin E."/>
            <person name="Tice H."/>
            <person name="Bruce D."/>
            <person name="Goodwin L."/>
            <person name="Pitluck S."/>
            <person name="Sims D."/>
            <person name="Meineke L."/>
            <person name="Brettin T."/>
            <person name="Detter J.C."/>
            <person name="Han C."/>
            <person name="Larimer F."/>
            <person name="Land M."/>
            <person name="Hauser L."/>
            <person name="Kyrpides N."/>
            <person name="Ovchinnikova G."/>
            <person name="Liberton M."/>
            <person name="Stoeckel J."/>
            <person name="Banerjee A."/>
            <person name="Singh A."/>
            <person name="Page L."/>
            <person name="Sato H."/>
            <person name="Zhao L."/>
            <person name="Sherman L."/>
            <person name="Pakrasi H."/>
            <person name="Richardson P."/>
        </authorList>
    </citation>
    <scope>NUCLEOTIDE SEQUENCE</scope>
    <source>
        <strain evidence="2">PCC 7425</strain>
    </source>
</reference>
<dbReference type="STRING" id="395961.Cyan7425_1424"/>
<accession>B8HNR6</accession>
<dbReference type="GO" id="GO:0007165">
    <property type="term" value="P:signal transduction"/>
    <property type="evidence" value="ECO:0007669"/>
    <property type="project" value="InterPro"/>
</dbReference>